<dbReference type="RefSeq" id="XP_020160627.1">
    <property type="nucleotide sequence ID" value="XM_020305038.4"/>
</dbReference>
<accession>A0A453DMK0</accession>
<dbReference type="InterPro" id="IPR019756">
    <property type="entry name" value="Pept_S26A_signal_pept_1_Ser-AS"/>
</dbReference>
<dbReference type="GO" id="GO:0004252">
    <property type="term" value="F:serine-type endopeptidase activity"/>
    <property type="evidence" value="ECO:0007669"/>
    <property type="project" value="InterPro"/>
</dbReference>
<reference evidence="4" key="1">
    <citation type="journal article" date="2014" name="Science">
        <title>Ancient hybridizations among the ancestral genomes of bread wheat.</title>
        <authorList>
            <consortium name="International Wheat Genome Sequencing Consortium,"/>
            <person name="Marcussen T."/>
            <person name="Sandve S.R."/>
            <person name="Heier L."/>
            <person name="Spannagl M."/>
            <person name="Pfeifer M."/>
            <person name="Jakobsen K.S."/>
            <person name="Wulff B.B."/>
            <person name="Steuernagel B."/>
            <person name="Mayer K.F."/>
            <person name="Olsen O.A."/>
        </authorList>
    </citation>
    <scope>NUCLEOTIDE SEQUENCE [LARGE SCALE GENOMIC DNA]</scope>
    <source>
        <strain evidence="4">cv. AL8/78</strain>
    </source>
</reference>
<sequence length="117" mass="12767">MATAPPRLLRGLIAPLSLSPADWLPCHQQLLTSASLLHRWLARLRCSDGFKLFLVVLLVSAALAEVRFVASASMAPTLRPGDRAVAEKVSYMHVRAAVCGGYCLLQGAYRAAELWHK</sequence>
<dbReference type="EnsemblPlants" id="AET2Gv21309500.11">
    <property type="protein sequence ID" value="AET2Gv21309500.11"/>
    <property type="gene ID" value="AET2Gv21309500"/>
</dbReference>
<protein>
    <recommendedName>
        <fullName evidence="2">Peptidase S26 domain-containing protein</fullName>
    </recommendedName>
</protein>
<dbReference type="GO" id="GO:0016020">
    <property type="term" value="C:membrane"/>
    <property type="evidence" value="ECO:0007669"/>
    <property type="project" value="InterPro"/>
</dbReference>
<keyword evidence="4" id="KW-1185">Reference proteome</keyword>
<dbReference type="PROSITE" id="PS00501">
    <property type="entry name" value="SPASE_I_1"/>
    <property type="match status" value="1"/>
</dbReference>
<proteinExistence type="predicted"/>
<dbReference type="AlphaFoldDB" id="A0A453DMK0"/>
<dbReference type="CDD" id="cd06530">
    <property type="entry name" value="S26_SPase_I"/>
    <property type="match status" value="1"/>
</dbReference>
<name>A0A453DMK0_AEGTS</name>
<reference evidence="3" key="4">
    <citation type="submission" date="2019-03" db="UniProtKB">
        <authorList>
            <consortium name="EnsemblPlants"/>
        </authorList>
    </citation>
    <scope>IDENTIFICATION</scope>
</reference>
<keyword evidence="1" id="KW-0378">Hydrolase</keyword>
<dbReference type="GO" id="GO:0006465">
    <property type="term" value="P:signal peptide processing"/>
    <property type="evidence" value="ECO:0007669"/>
    <property type="project" value="InterPro"/>
</dbReference>
<dbReference type="EnsemblPlants" id="AET2Gv21309500.24">
    <property type="protein sequence ID" value="AET2Gv21309500.24"/>
    <property type="gene ID" value="AET2Gv21309500"/>
</dbReference>
<evidence type="ECO:0000313" key="4">
    <source>
        <dbReference type="Proteomes" id="UP000015105"/>
    </source>
</evidence>
<dbReference type="GeneID" id="109745925"/>
<reference evidence="4" key="2">
    <citation type="journal article" date="2017" name="Nat. Plants">
        <title>The Aegilops tauschii genome reveals multiple impacts of transposons.</title>
        <authorList>
            <person name="Zhao G."/>
            <person name="Zou C."/>
            <person name="Li K."/>
            <person name="Wang K."/>
            <person name="Li T."/>
            <person name="Gao L."/>
            <person name="Zhang X."/>
            <person name="Wang H."/>
            <person name="Yang Z."/>
            <person name="Liu X."/>
            <person name="Jiang W."/>
            <person name="Mao L."/>
            <person name="Kong X."/>
            <person name="Jiao Y."/>
            <person name="Jia J."/>
        </authorList>
    </citation>
    <scope>NUCLEOTIDE SEQUENCE [LARGE SCALE GENOMIC DNA]</scope>
    <source>
        <strain evidence="4">cv. AL8/78</strain>
    </source>
</reference>
<organism evidence="3 4">
    <name type="scientific">Aegilops tauschii subsp. strangulata</name>
    <name type="common">Goatgrass</name>
    <dbReference type="NCBI Taxonomy" id="200361"/>
    <lineage>
        <taxon>Eukaryota</taxon>
        <taxon>Viridiplantae</taxon>
        <taxon>Streptophyta</taxon>
        <taxon>Embryophyta</taxon>
        <taxon>Tracheophyta</taxon>
        <taxon>Spermatophyta</taxon>
        <taxon>Magnoliopsida</taxon>
        <taxon>Liliopsida</taxon>
        <taxon>Poales</taxon>
        <taxon>Poaceae</taxon>
        <taxon>BOP clade</taxon>
        <taxon>Pooideae</taxon>
        <taxon>Triticodae</taxon>
        <taxon>Triticeae</taxon>
        <taxon>Triticinae</taxon>
        <taxon>Aegilops</taxon>
    </lineage>
</organism>
<feature type="domain" description="Peptidase S26" evidence="2">
    <location>
        <begin position="52"/>
        <end position="92"/>
    </location>
</feature>
<evidence type="ECO:0000256" key="1">
    <source>
        <dbReference type="ARBA" id="ARBA00022801"/>
    </source>
</evidence>
<dbReference type="InterPro" id="IPR019533">
    <property type="entry name" value="Peptidase_S26"/>
</dbReference>
<dbReference type="Pfam" id="PF10502">
    <property type="entry name" value="Peptidase_S26"/>
    <property type="match status" value="1"/>
</dbReference>
<reference evidence="3" key="3">
    <citation type="journal article" date="2017" name="Nature">
        <title>Genome sequence of the progenitor of the wheat D genome Aegilops tauschii.</title>
        <authorList>
            <person name="Luo M.C."/>
            <person name="Gu Y.Q."/>
            <person name="Puiu D."/>
            <person name="Wang H."/>
            <person name="Twardziok S.O."/>
            <person name="Deal K.R."/>
            <person name="Huo N."/>
            <person name="Zhu T."/>
            <person name="Wang L."/>
            <person name="Wang Y."/>
            <person name="McGuire P.E."/>
            <person name="Liu S."/>
            <person name="Long H."/>
            <person name="Ramasamy R.K."/>
            <person name="Rodriguez J.C."/>
            <person name="Van S.L."/>
            <person name="Yuan L."/>
            <person name="Wang Z."/>
            <person name="Xia Z."/>
            <person name="Xiao L."/>
            <person name="Anderson O.D."/>
            <person name="Ouyang S."/>
            <person name="Liang Y."/>
            <person name="Zimin A.V."/>
            <person name="Pertea G."/>
            <person name="Qi P."/>
            <person name="Bennetzen J.L."/>
            <person name="Dai X."/>
            <person name="Dawson M.W."/>
            <person name="Muller H.G."/>
            <person name="Kugler K."/>
            <person name="Rivarola-Duarte L."/>
            <person name="Spannagl M."/>
            <person name="Mayer K.F.X."/>
            <person name="Lu F.H."/>
            <person name="Bevan M.W."/>
            <person name="Leroy P."/>
            <person name="Li P."/>
            <person name="You F.M."/>
            <person name="Sun Q."/>
            <person name="Liu Z."/>
            <person name="Lyons E."/>
            <person name="Wicker T."/>
            <person name="Salzberg S.L."/>
            <person name="Devos K.M."/>
            <person name="Dvorak J."/>
        </authorList>
    </citation>
    <scope>NUCLEOTIDE SEQUENCE [LARGE SCALE GENOMIC DNA]</scope>
    <source>
        <strain evidence="3">cv. AL8/78</strain>
    </source>
</reference>
<dbReference type="Proteomes" id="UP000015105">
    <property type="component" value="Chromosome 2D"/>
</dbReference>
<dbReference type="Gramene" id="AET2Gv21309500.24">
    <property type="protein sequence ID" value="AET2Gv21309500.24"/>
    <property type="gene ID" value="AET2Gv21309500"/>
</dbReference>
<dbReference type="KEGG" id="ats:109745925"/>
<dbReference type="Gramene" id="AET2Gv21309500.11">
    <property type="protein sequence ID" value="AET2Gv21309500.11"/>
    <property type="gene ID" value="AET2Gv21309500"/>
</dbReference>
<evidence type="ECO:0000259" key="2">
    <source>
        <dbReference type="Pfam" id="PF10502"/>
    </source>
</evidence>
<reference evidence="3" key="5">
    <citation type="journal article" date="2021" name="G3 (Bethesda)">
        <title>Aegilops tauschii genome assembly Aet v5.0 features greater sequence contiguity and improved annotation.</title>
        <authorList>
            <person name="Wang L."/>
            <person name="Zhu T."/>
            <person name="Rodriguez J.C."/>
            <person name="Deal K.R."/>
            <person name="Dubcovsky J."/>
            <person name="McGuire P.E."/>
            <person name="Lux T."/>
            <person name="Spannagl M."/>
            <person name="Mayer K.F.X."/>
            <person name="Baldrich P."/>
            <person name="Meyers B.C."/>
            <person name="Huo N."/>
            <person name="Gu Y.Q."/>
            <person name="Zhou H."/>
            <person name="Devos K.M."/>
            <person name="Bennetzen J.L."/>
            <person name="Unver T."/>
            <person name="Budak H."/>
            <person name="Gulick P.J."/>
            <person name="Galiba G."/>
            <person name="Kalapos B."/>
            <person name="Nelson D.R."/>
            <person name="Li P."/>
            <person name="You F.M."/>
            <person name="Luo M.C."/>
            <person name="Dvorak J."/>
        </authorList>
    </citation>
    <scope>NUCLEOTIDE SEQUENCE [LARGE SCALE GENOMIC DNA]</scope>
    <source>
        <strain evidence="3">cv. AL8/78</strain>
    </source>
</reference>
<evidence type="ECO:0000313" key="3">
    <source>
        <dbReference type="EnsemblPlants" id="AET2Gv21309500.24"/>
    </source>
</evidence>